<dbReference type="SUPFAM" id="SSF56784">
    <property type="entry name" value="HAD-like"/>
    <property type="match status" value="1"/>
</dbReference>
<name>V5BQ68_9GAMM</name>
<dbReference type="GO" id="GO:0005829">
    <property type="term" value="C:cytosol"/>
    <property type="evidence" value="ECO:0007669"/>
    <property type="project" value="TreeGrafter"/>
</dbReference>
<sequence>MKNRFDLIVFDWDGTLINTIDWIVHCLQRAGEHYGFLTPEPQAAKDVIGLCIDNAVAALYPEGDAEIQKKIVKLYSQTYFSKQLSQDDFFPGVYPMLVQLKESGYQLAVATGKTRAGLIAALAATGTKDMFDITRCADETASKPNPRMLHEIMQYVQTTPDHTLMVGDSIHDMQMARNANVPSIGVVCGANSEDSLRQYHPLLCLQQPTELLTHFLR</sequence>
<evidence type="ECO:0000313" key="2">
    <source>
        <dbReference type="Proteomes" id="UP000017842"/>
    </source>
</evidence>
<evidence type="ECO:0000313" key="1">
    <source>
        <dbReference type="EMBL" id="ESS69969.1"/>
    </source>
</evidence>
<keyword evidence="1" id="KW-0378">Hydrolase</keyword>
<dbReference type="GO" id="GO:0006281">
    <property type="term" value="P:DNA repair"/>
    <property type="evidence" value="ECO:0007669"/>
    <property type="project" value="TreeGrafter"/>
</dbReference>
<dbReference type="InterPro" id="IPR006439">
    <property type="entry name" value="HAD-SF_hydro_IA"/>
</dbReference>
<dbReference type="NCBIfam" id="TIGR01549">
    <property type="entry name" value="HAD-SF-IA-v1"/>
    <property type="match status" value="1"/>
</dbReference>
<dbReference type="GO" id="GO:0008967">
    <property type="term" value="F:phosphoglycolate phosphatase activity"/>
    <property type="evidence" value="ECO:0007669"/>
    <property type="project" value="TreeGrafter"/>
</dbReference>
<dbReference type="AlphaFoldDB" id="V5BQ68"/>
<dbReference type="eggNOG" id="COG0546">
    <property type="taxonomic scope" value="Bacteria"/>
</dbReference>
<protein>
    <submittedName>
        <fullName evidence="1">HAD-superfamily hydrolase, subfamily IA, variant 1</fullName>
    </submittedName>
</protein>
<dbReference type="InterPro" id="IPR041492">
    <property type="entry name" value="HAD_2"/>
</dbReference>
<dbReference type="SFLD" id="SFLDG01129">
    <property type="entry name" value="C1.5:_HAD__Beta-PGM__Phosphata"/>
    <property type="match status" value="1"/>
</dbReference>
<proteinExistence type="predicted"/>
<dbReference type="STRING" id="1116472.MGMO_126c00130"/>
<dbReference type="InterPro" id="IPR036412">
    <property type="entry name" value="HAD-like_sf"/>
</dbReference>
<dbReference type="Pfam" id="PF13419">
    <property type="entry name" value="HAD_2"/>
    <property type="match status" value="1"/>
</dbReference>
<dbReference type="InterPro" id="IPR023198">
    <property type="entry name" value="PGP-like_dom2"/>
</dbReference>
<dbReference type="Gene3D" id="1.10.150.240">
    <property type="entry name" value="Putative phosphatase, domain 2"/>
    <property type="match status" value="1"/>
</dbReference>
<comment type="caution">
    <text evidence="1">The sequence shown here is derived from an EMBL/GenBank/DDBJ whole genome shotgun (WGS) entry which is preliminary data.</text>
</comment>
<dbReference type="PANTHER" id="PTHR43434">
    <property type="entry name" value="PHOSPHOGLYCOLATE PHOSPHATASE"/>
    <property type="match status" value="1"/>
</dbReference>
<organism evidence="1 2">
    <name type="scientific">Methyloglobulus morosus KoM1</name>
    <dbReference type="NCBI Taxonomy" id="1116472"/>
    <lineage>
        <taxon>Bacteria</taxon>
        <taxon>Pseudomonadati</taxon>
        <taxon>Pseudomonadota</taxon>
        <taxon>Gammaproteobacteria</taxon>
        <taxon>Methylococcales</taxon>
        <taxon>Methylococcaceae</taxon>
        <taxon>Methyloglobulus</taxon>
    </lineage>
</organism>
<dbReference type="Gene3D" id="3.40.50.1000">
    <property type="entry name" value="HAD superfamily/HAD-like"/>
    <property type="match status" value="1"/>
</dbReference>
<dbReference type="NCBIfam" id="TIGR01509">
    <property type="entry name" value="HAD-SF-IA-v3"/>
    <property type="match status" value="1"/>
</dbReference>
<dbReference type="PATRIC" id="fig|1116472.3.peg.3297"/>
<dbReference type="RefSeq" id="WP_023495938.1">
    <property type="nucleotide sequence ID" value="NZ_AYLO01000118.1"/>
</dbReference>
<gene>
    <name evidence="1" type="ORF">MGMO_126c00130</name>
</gene>
<dbReference type="EMBL" id="AYLO01000118">
    <property type="protein sequence ID" value="ESS69969.1"/>
    <property type="molecule type" value="Genomic_DNA"/>
</dbReference>
<dbReference type="InterPro" id="IPR050155">
    <property type="entry name" value="HAD-like_hydrolase_sf"/>
</dbReference>
<accession>V5BQ68</accession>
<dbReference type="OrthoDB" id="9782449at2"/>
<dbReference type="Proteomes" id="UP000017842">
    <property type="component" value="Unassembled WGS sequence"/>
</dbReference>
<dbReference type="PANTHER" id="PTHR43434:SF24">
    <property type="entry name" value="HYDROLASE-RELATED"/>
    <property type="match status" value="1"/>
</dbReference>
<dbReference type="SFLD" id="SFLDS00003">
    <property type="entry name" value="Haloacid_Dehalogenase"/>
    <property type="match status" value="1"/>
</dbReference>
<dbReference type="InterPro" id="IPR023214">
    <property type="entry name" value="HAD_sf"/>
</dbReference>
<keyword evidence="2" id="KW-1185">Reference proteome</keyword>
<reference evidence="1 2" key="1">
    <citation type="journal article" date="2013" name="Genome Announc.">
        <title>Draft Genome Sequence of the Methanotrophic Gammaproteobacterium Methyloglobulus morosus DSM 22980 Strain KoM1.</title>
        <authorList>
            <person name="Poehlein A."/>
            <person name="Deutzmann J.S."/>
            <person name="Daniel R."/>
            <person name="Simeonova D.D."/>
        </authorList>
    </citation>
    <scope>NUCLEOTIDE SEQUENCE [LARGE SCALE GENOMIC DNA]</scope>
    <source>
        <strain evidence="1 2">KoM1</strain>
    </source>
</reference>